<name>A0AAN9QUV4_CANGL</name>
<evidence type="ECO:0000313" key="3">
    <source>
        <dbReference type="Proteomes" id="UP001367508"/>
    </source>
</evidence>
<organism evidence="2 3">
    <name type="scientific">Canavalia gladiata</name>
    <name type="common">Sword bean</name>
    <name type="synonym">Dolichos gladiatus</name>
    <dbReference type="NCBI Taxonomy" id="3824"/>
    <lineage>
        <taxon>Eukaryota</taxon>
        <taxon>Viridiplantae</taxon>
        <taxon>Streptophyta</taxon>
        <taxon>Embryophyta</taxon>
        <taxon>Tracheophyta</taxon>
        <taxon>Spermatophyta</taxon>
        <taxon>Magnoliopsida</taxon>
        <taxon>eudicotyledons</taxon>
        <taxon>Gunneridae</taxon>
        <taxon>Pentapetalae</taxon>
        <taxon>rosids</taxon>
        <taxon>fabids</taxon>
        <taxon>Fabales</taxon>
        <taxon>Fabaceae</taxon>
        <taxon>Papilionoideae</taxon>
        <taxon>50 kb inversion clade</taxon>
        <taxon>NPAAA clade</taxon>
        <taxon>indigoferoid/millettioid clade</taxon>
        <taxon>Phaseoleae</taxon>
        <taxon>Canavalia</taxon>
    </lineage>
</organism>
<gene>
    <name evidence="2" type="ORF">VNO77_10641</name>
</gene>
<keyword evidence="3" id="KW-1185">Reference proteome</keyword>
<dbReference type="EMBL" id="JAYMYQ010000002">
    <property type="protein sequence ID" value="KAK7351305.1"/>
    <property type="molecule type" value="Genomic_DNA"/>
</dbReference>
<dbReference type="Proteomes" id="UP001367508">
    <property type="component" value="Unassembled WGS sequence"/>
</dbReference>
<comment type="caution">
    <text evidence="2">The sequence shown here is derived from an EMBL/GenBank/DDBJ whole genome shotgun (WGS) entry which is preliminary data.</text>
</comment>
<feature type="chain" id="PRO_5043011037" evidence="1">
    <location>
        <begin position="20"/>
        <end position="104"/>
    </location>
</feature>
<keyword evidence="1" id="KW-0732">Signal</keyword>
<evidence type="ECO:0000313" key="2">
    <source>
        <dbReference type="EMBL" id="KAK7351305.1"/>
    </source>
</evidence>
<protein>
    <submittedName>
        <fullName evidence="2">Uncharacterized protein</fullName>
    </submittedName>
</protein>
<accession>A0AAN9QUV4</accession>
<sequence length="104" mass="11167">MKRLFRGLVGVLVCVCTQGEQGPIPTNLGFSESFLQSDKAPSFRADPKKHGIVQGSLSIPNGFEGMEMKLHYAPSGAHVPQLNAEHGRSHAAGEWVGGWAWIGP</sequence>
<reference evidence="2 3" key="1">
    <citation type="submission" date="2024-01" db="EMBL/GenBank/DDBJ databases">
        <title>The genomes of 5 underutilized Papilionoideae crops provide insights into root nodulation and disease resistanc.</title>
        <authorList>
            <person name="Jiang F."/>
        </authorList>
    </citation>
    <scope>NUCLEOTIDE SEQUENCE [LARGE SCALE GENOMIC DNA]</scope>
    <source>
        <strain evidence="2">LVBAO_FW01</strain>
        <tissue evidence="2">Leaves</tissue>
    </source>
</reference>
<evidence type="ECO:0000256" key="1">
    <source>
        <dbReference type="SAM" id="SignalP"/>
    </source>
</evidence>
<dbReference type="AlphaFoldDB" id="A0AAN9QUV4"/>
<feature type="signal peptide" evidence="1">
    <location>
        <begin position="1"/>
        <end position="19"/>
    </location>
</feature>
<proteinExistence type="predicted"/>